<organism evidence="8 9">
    <name type="scientific">Crenobacter cavernae</name>
    <dbReference type="NCBI Taxonomy" id="2290923"/>
    <lineage>
        <taxon>Bacteria</taxon>
        <taxon>Pseudomonadati</taxon>
        <taxon>Pseudomonadota</taxon>
        <taxon>Betaproteobacteria</taxon>
        <taxon>Neisseriales</taxon>
        <taxon>Neisseriaceae</taxon>
        <taxon>Crenobacter</taxon>
    </lineage>
</organism>
<dbReference type="GO" id="GO:0006790">
    <property type="term" value="P:sulfur compound metabolic process"/>
    <property type="evidence" value="ECO:0007669"/>
    <property type="project" value="TreeGrafter"/>
</dbReference>
<dbReference type="NCBIfam" id="NF007104">
    <property type="entry name" value="PRK09553.1"/>
    <property type="match status" value="1"/>
</dbReference>
<evidence type="ECO:0000256" key="5">
    <source>
        <dbReference type="ARBA" id="ARBA00023002"/>
    </source>
</evidence>
<proteinExistence type="inferred from homology"/>
<keyword evidence="6" id="KW-0408">Iron</keyword>
<accession>A0A345Y256</accession>
<dbReference type="Gene3D" id="3.60.130.10">
    <property type="entry name" value="Clavaminate synthase-like"/>
    <property type="match status" value="1"/>
</dbReference>
<evidence type="ECO:0000256" key="6">
    <source>
        <dbReference type="ARBA" id="ARBA00023004"/>
    </source>
</evidence>
<dbReference type="EC" id="1.14.11.17" evidence="8"/>
<dbReference type="InterPro" id="IPR051323">
    <property type="entry name" value="AtsK-like"/>
</dbReference>
<dbReference type="InterPro" id="IPR003819">
    <property type="entry name" value="TauD/TfdA-like"/>
</dbReference>
<dbReference type="KEGG" id="ccah:DWG20_00395"/>
<dbReference type="SUPFAM" id="SSF51197">
    <property type="entry name" value="Clavaminate synthase-like"/>
    <property type="match status" value="1"/>
</dbReference>
<dbReference type="Pfam" id="PF02668">
    <property type="entry name" value="TauD"/>
    <property type="match status" value="1"/>
</dbReference>
<evidence type="ECO:0000256" key="2">
    <source>
        <dbReference type="ARBA" id="ARBA00005896"/>
    </source>
</evidence>
<name>A0A345Y256_9NEIS</name>
<dbReference type="InterPro" id="IPR042098">
    <property type="entry name" value="TauD-like_sf"/>
</dbReference>
<evidence type="ECO:0000256" key="3">
    <source>
        <dbReference type="ARBA" id="ARBA00022723"/>
    </source>
</evidence>
<keyword evidence="4 8" id="KW-0223">Dioxygenase</keyword>
<dbReference type="OrthoDB" id="581608at2"/>
<dbReference type="GO" id="GO:0000908">
    <property type="term" value="F:taurine dioxygenase activity"/>
    <property type="evidence" value="ECO:0007669"/>
    <property type="project" value="UniProtKB-EC"/>
</dbReference>
<dbReference type="Proteomes" id="UP000254537">
    <property type="component" value="Chromosome"/>
</dbReference>
<evidence type="ECO:0000256" key="4">
    <source>
        <dbReference type="ARBA" id="ARBA00022964"/>
    </source>
</evidence>
<dbReference type="EMBL" id="CP031337">
    <property type="protein sequence ID" value="AXK38008.1"/>
    <property type="molecule type" value="Genomic_DNA"/>
</dbReference>
<evidence type="ECO:0000256" key="1">
    <source>
        <dbReference type="ARBA" id="ARBA00001954"/>
    </source>
</evidence>
<comment type="similarity">
    <text evidence="2">Belongs to the TfdA dioxygenase family.</text>
</comment>
<evidence type="ECO:0000259" key="7">
    <source>
        <dbReference type="Pfam" id="PF02668"/>
    </source>
</evidence>
<dbReference type="PANTHER" id="PTHR30468:SF1">
    <property type="entry name" value="ALPHA-KETOGLUTARATE-DEPENDENT SULFONATE DIOXYGENASE"/>
    <property type="match status" value="1"/>
</dbReference>
<reference evidence="8 9" key="1">
    <citation type="submission" date="2018-07" db="EMBL/GenBank/DDBJ databases">
        <title>Crenobacter cavernae sp. nov., isolated from a karst cave.</title>
        <authorList>
            <person name="Zhu H."/>
        </authorList>
    </citation>
    <scope>NUCLEOTIDE SEQUENCE [LARGE SCALE GENOMIC DNA]</scope>
    <source>
        <strain evidence="8 9">K1W11S-77</strain>
    </source>
</reference>
<protein>
    <submittedName>
        <fullName evidence="8">Taurine dioxygenase</fullName>
        <ecNumber evidence="8">1.14.11.17</ecNumber>
    </submittedName>
</protein>
<comment type="cofactor">
    <cofactor evidence="1">
        <name>Fe(2+)</name>
        <dbReference type="ChEBI" id="CHEBI:29033"/>
    </cofactor>
</comment>
<dbReference type="RefSeq" id="WP_115431890.1">
    <property type="nucleotide sequence ID" value="NZ_CP031337.1"/>
</dbReference>
<feature type="domain" description="TauD/TfdA-like" evidence="7">
    <location>
        <begin position="6"/>
        <end position="270"/>
    </location>
</feature>
<sequence>MSNIRIQALSPTLGALLTGVNLGQALGDADRRTIHDALLKHQLLLFENQPLTPRQQRDFATRFGDLHVHPVYPNVPDQPEIMVLDTHADNLPDNDNWHTDVTFIETLPLGAVLSARELPPVGGDTLWSSSTAAYDALSELLKALLAGLTAEHEFTRSFPEHRFKGTPHYERWRRARDDLPAVVHPVVRTHPVTGRKGLFVNEGFTSRIRELSQRESDALLAFLFAHAARPEFTLRWRWKQHDLAFWDNRTTQHYAVADYLPARRIMHRATILGDRPF</sequence>
<evidence type="ECO:0000313" key="8">
    <source>
        <dbReference type="EMBL" id="AXK38008.1"/>
    </source>
</evidence>
<keyword evidence="5 8" id="KW-0560">Oxidoreductase</keyword>
<dbReference type="PANTHER" id="PTHR30468">
    <property type="entry name" value="ALPHA-KETOGLUTARATE-DEPENDENT SULFONATE DIOXYGENASE"/>
    <property type="match status" value="1"/>
</dbReference>
<gene>
    <name evidence="8" type="ORF">DWG20_00395</name>
</gene>
<dbReference type="FunFam" id="3.60.130.10:FF:000002">
    <property type="entry name" value="Alpha-ketoglutarate-dependent taurine dioxygenase"/>
    <property type="match status" value="1"/>
</dbReference>
<dbReference type="GO" id="GO:0005737">
    <property type="term" value="C:cytoplasm"/>
    <property type="evidence" value="ECO:0007669"/>
    <property type="project" value="TreeGrafter"/>
</dbReference>
<dbReference type="AlphaFoldDB" id="A0A345Y256"/>
<dbReference type="GO" id="GO:0046872">
    <property type="term" value="F:metal ion binding"/>
    <property type="evidence" value="ECO:0007669"/>
    <property type="project" value="UniProtKB-KW"/>
</dbReference>
<evidence type="ECO:0000313" key="9">
    <source>
        <dbReference type="Proteomes" id="UP000254537"/>
    </source>
</evidence>
<keyword evidence="3" id="KW-0479">Metal-binding</keyword>